<dbReference type="Proteomes" id="UP000006911">
    <property type="component" value="Unassembled WGS sequence"/>
</dbReference>
<keyword evidence="4" id="KW-1185">Reference proteome</keyword>
<dbReference type="RefSeq" id="XP_002835616.1">
    <property type="nucleotide sequence ID" value="XM_002835570.1"/>
</dbReference>
<organism evidence="3 4">
    <name type="scientific">Tuber melanosporum (strain Mel28)</name>
    <name type="common">Perigord black truffle</name>
    <dbReference type="NCBI Taxonomy" id="656061"/>
    <lineage>
        <taxon>Eukaryota</taxon>
        <taxon>Fungi</taxon>
        <taxon>Dikarya</taxon>
        <taxon>Ascomycota</taxon>
        <taxon>Pezizomycotina</taxon>
        <taxon>Pezizomycetes</taxon>
        <taxon>Pezizales</taxon>
        <taxon>Tuberaceae</taxon>
        <taxon>Tuber</taxon>
    </lineage>
</organism>
<evidence type="ECO:0000313" key="3">
    <source>
        <dbReference type="EMBL" id="CAZ79773.1"/>
    </source>
</evidence>
<protein>
    <submittedName>
        <fullName evidence="3">(Perigord truffle) hypothetical protein</fullName>
    </submittedName>
</protein>
<dbReference type="GeneID" id="9183759"/>
<dbReference type="InterPro" id="IPR036259">
    <property type="entry name" value="MFS_trans_sf"/>
</dbReference>
<name>D5G5I0_TUBMM</name>
<reference evidence="3 4" key="1">
    <citation type="journal article" date="2010" name="Nature">
        <title>Perigord black truffle genome uncovers evolutionary origins and mechanisms of symbiosis.</title>
        <authorList>
            <person name="Martin F."/>
            <person name="Kohler A."/>
            <person name="Murat C."/>
            <person name="Balestrini R."/>
            <person name="Coutinho P.M."/>
            <person name="Jaillon O."/>
            <person name="Montanini B."/>
            <person name="Morin E."/>
            <person name="Noel B."/>
            <person name="Percudani R."/>
            <person name="Porcel B."/>
            <person name="Rubini A."/>
            <person name="Amicucci A."/>
            <person name="Amselem J."/>
            <person name="Anthouard V."/>
            <person name="Arcioni S."/>
            <person name="Artiguenave F."/>
            <person name="Aury J.M."/>
            <person name="Ballario P."/>
            <person name="Bolchi A."/>
            <person name="Brenna A."/>
            <person name="Brun A."/>
            <person name="Buee M."/>
            <person name="Cantarel B."/>
            <person name="Chevalier G."/>
            <person name="Couloux A."/>
            <person name="Da Silva C."/>
            <person name="Denoeud F."/>
            <person name="Duplessis S."/>
            <person name="Ghignone S."/>
            <person name="Hilselberger B."/>
            <person name="Iotti M."/>
            <person name="Marcais B."/>
            <person name="Mello A."/>
            <person name="Miranda M."/>
            <person name="Pacioni G."/>
            <person name="Quesneville H."/>
            <person name="Riccioni C."/>
            <person name="Ruotolo R."/>
            <person name="Splivallo R."/>
            <person name="Stocchi V."/>
            <person name="Tisserant E."/>
            <person name="Viscomi A.R."/>
            <person name="Zambonelli A."/>
            <person name="Zampieri E."/>
            <person name="Henrissat B."/>
            <person name="Lebrun M.H."/>
            <person name="Paolocci F."/>
            <person name="Bonfante P."/>
            <person name="Ottonello S."/>
            <person name="Wincker P."/>
        </authorList>
    </citation>
    <scope>NUCLEOTIDE SEQUENCE [LARGE SCALE GENOMIC DNA]</scope>
    <source>
        <strain evidence="3 4">Mel28</strain>
    </source>
</reference>
<feature type="domain" description="Major facilitator superfamily (MFS) profile" evidence="2">
    <location>
        <begin position="1"/>
        <end position="82"/>
    </location>
</feature>
<dbReference type="Gene3D" id="1.20.1250.20">
    <property type="entry name" value="MFS general substrate transporter like domains"/>
    <property type="match status" value="1"/>
</dbReference>
<dbReference type="PROSITE" id="PS50850">
    <property type="entry name" value="MFS"/>
    <property type="match status" value="1"/>
</dbReference>
<dbReference type="EMBL" id="FN429998">
    <property type="protein sequence ID" value="CAZ79773.1"/>
    <property type="molecule type" value="Genomic_DNA"/>
</dbReference>
<dbReference type="InParanoid" id="D5G5I0"/>
<comment type="subcellular location">
    <subcellularLocation>
        <location evidence="1">Membrane</location>
        <topology evidence="1">Multi-pass membrane protein</topology>
    </subcellularLocation>
</comment>
<dbReference type="GO" id="GO:0022857">
    <property type="term" value="F:transmembrane transporter activity"/>
    <property type="evidence" value="ECO:0007669"/>
    <property type="project" value="InterPro"/>
</dbReference>
<dbReference type="SUPFAM" id="SSF103473">
    <property type="entry name" value="MFS general substrate transporter"/>
    <property type="match status" value="1"/>
</dbReference>
<dbReference type="AlphaFoldDB" id="D5G5I0"/>
<accession>D5G5I0</accession>
<dbReference type="InterPro" id="IPR020846">
    <property type="entry name" value="MFS_dom"/>
</dbReference>
<gene>
    <name evidence="3" type="ORF">GSTUM_00004344001</name>
</gene>
<dbReference type="KEGG" id="tml:GSTUM_00004344001"/>
<sequence>MDCFGSPNSCLRGDVFFSFLPSFKPIYSGTKDAEGQITTSILDGPFAGAVRAGYLSDVLGLKHALLVTSIVWAIGSVVTLSA</sequence>
<evidence type="ECO:0000313" key="4">
    <source>
        <dbReference type="Proteomes" id="UP000006911"/>
    </source>
</evidence>
<proteinExistence type="predicted"/>
<evidence type="ECO:0000256" key="1">
    <source>
        <dbReference type="ARBA" id="ARBA00004141"/>
    </source>
</evidence>
<evidence type="ECO:0000259" key="2">
    <source>
        <dbReference type="PROSITE" id="PS50850"/>
    </source>
</evidence>
<dbReference type="GO" id="GO:0016020">
    <property type="term" value="C:membrane"/>
    <property type="evidence" value="ECO:0007669"/>
    <property type="project" value="UniProtKB-SubCell"/>
</dbReference>
<dbReference type="HOGENOM" id="CLU_2559956_0_0_1"/>